<dbReference type="EMBL" id="CP056069">
    <property type="protein sequence ID" value="UKK00701.2"/>
    <property type="molecule type" value="Genomic_DNA"/>
</dbReference>
<evidence type="ECO:0000256" key="2">
    <source>
        <dbReference type="ARBA" id="ARBA00022840"/>
    </source>
</evidence>
<dbReference type="InterPro" id="IPR004567">
    <property type="entry name" value="Type_II_PanK"/>
</dbReference>
<proteinExistence type="predicted"/>
<dbReference type="PANTHER" id="PTHR12280">
    <property type="entry name" value="PANTOTHENATE KINASE"/>
    <property type="match status" value="1"/>
</dbReference>
<sequence length="255" mass="28985">MESGPTYYYVPFDTSIGSPDQKRDNTQSRVSCTKFIGNSPIGSKSIVSLFKQYIKNFGPFINDYYKMGDYTFDQIVELSKTGNHEMCDILVKDIYGEWSHVVKLPPSLIASKFSKIQVPNMNELLIEELDHDGVPEEVKERLFSEKDSTDLVSQTLLKEMAPKLKGFKDKIVGLEHFANSLILVLVESIAHHAYLRSLIHNCKKILFVGEEFKNKTVCLMVKEKLDYYPGGVECLFSEVSSLQPILACLHSKRTK</sequence>
<dbReference type="AlphaFoldDB" id="A0A976MAJ5"/>
<dbReference type="GO" id="GO:0005829">
    <property type="term" value="C:cytosol"/>
    <property type="evidence" value="ECO:0007669"/>
    <property type="project" value="TreeGrafter"/>
</dbReference>
<keyword evidence="1" id="KW-0547">Nucleotide-binding</keyword>
<dbReference type="Pfam" id="PF03630">
    <property type="entry name" value="Fumble"/>
    <property type="match status" value="1"/>
</dbReference>
<dbReference type="GO" id="GO:0005524">
    <property type="term" value="F:ATP binding"/>
    <property type="evidence" value="ECO:0007669"/>
    <property type="project" value="UniProtKB-KW"/>
</dbReference>
<dbReference type="Proteomes" id="UP000244811">
    <property type="component" value="Chromosome 1"/>
</dbReference>
<organism evidence="4 5">
    <name type="scientific">Theileria orientalis</name>
    <dbReference type="NCBI Taxonomy" id="68886"/>
    <lineage>
        <taxon>Eukaryota</taxon>
        <taxon>Sar</taxon>
        <taxon>Alveolata</taxon>
        <taxon>Apicomplexa</taxon>
        <taxon>Aconoidasida</taxon>
        <taxon>Piroplasmida</taxon>
        <taxon>Theileriidae</taxon>
        <taxon>Theileria</taxon>
    </lineage>
</organism>
<dbReference type="GO" id="GO:0015937">
    <property type="term" value="P:coenzyme A biosynthetic process"/>
    <property type="evidence" value="ECO:0007669"/>
    <property type="project" value="UniProtKB-KW"/>
</dbReference>
<gene>
    <name evidence="4" type="ORF">MACK_000775</name>
</gene>
<accession>A0A976MAJ5</accession>
<name>A0A976MAJ5_THEOR</name>
<protein>
    <submittedName>
        <fullName evidence="4">Uncharacterized protein</fullName>
    </submittedName>
</protein>
<evidence type="ECO:0000256" key="3">
    <source>
        <dbReference type="ARBA" id="ARBA00022993"/>
    </source>
</evidence>
<reference evidence="4" key="1">
    <citation type="submission" date="2022-07" db="EMBL/GenBank/DDBJ databases">
        <title>Evaluation of T. orientalis genome assembly methods using nanopore sequencing and analysis of variation between genomes.</title>
        <authorList>
            <person name="Yam J."/>
            <person name="Micallef M.L."/>
            <person name="Liu M."/>
            <person name="Djordjevic S.P."/>
            <person name="Bogema D.R."/>
            <person name="Jenkins C."/>
        </authorList>
    </citation>
    <scope>NUCLEOTIDE SEQUENCE</scope>
    <source>
        <strain evidence="4">Goon Nure</strain>
    </source>
</reference>
<dbReference type="Gene3D" id="3.30.420.40">
    <property type="match status" value="1"/>
</dbReference>
<evidence type="ECO:0000256" key="1">
    <source>
        <dbReference type="ARBA" id="ARBA00022741"/>
    </source>
</evidence>
<dbReference type="GO" id="GO:0005634">
    <property type="term" value="C:nucleus"/>
    <property type="evidence" value="ECO:0007669"/>
    <property type="project" value="TreeGrafter"/>
</dbReference>
<dbReference type="GO" id="GO:0004594">
    <property type="term" value="F:pantothenate kinase activity"/>
    <property type="evidence" value="ECO:0007669"/>
    <property type="project" value="TreeGrafter"/>
</dbReference>
<dbReference type="InterPro" id="IPR043129">
    <property type="entry name" value="ATPase_NBD"/>
</dbReference>
<evidence type="ECO:0000313" key="5">
    <source>
        <dbReference type="Proteomes" id="UP000244811"/>
    </source>
</evidence>
<keyword evidence="3" id="KW-0173">Coenzyme A biosynthesis</keyword>
<keyword evidence="2" id="KW-0067">ATP-binding</keyword>
<dbReference type="SUPFAM" id="SSF53067">
    <property type="entry name" value="Actin-like ATPase domain"/>
    <property type="match status" value="1"/>
</dbReference>
<dbReference type="PANTHER" id="PTHR12280:SF20">
    <property type="entry name" value="4'-PHOSPHOPANTETHEINE PHOSPHATASE"/>
    <property type="match status" value="1"/>
</dbReference>
<evidence type="ECO:0000313" key="4">
    <source>
        <dbReference type="EMBL" id="UKK00701.2"/>
    </source>
</evidence>